<evidence type="ECO:0000256" key="2">
    <source>
        <dbReference type="SAM" id="Phobius"/>
    </source>
</evidence>
<dbReference type="Pfam" id="PF09294">
    <property type="entry name" value="Interfer-bind"/>
    <property type="match status" value="2"/>
</dbReference>
<dbReference type="SUPFAM" id="SSF49265">
    <property type="entry name" value="Fibronectin type III"/>
    <property type="match status" value="4"/>
</dbReference>
<feature type="non-terminal residue" evidence="4">
    <location>
        <position position="507"/>
    </location>
</feature>
<feature type="compositionally biased region" description="Basic and acidic residues" evidence="1">
    <location>
        <begin position="497"/>
        <end position="507"/>
    </location>
</feature>
<dbReference type="PROSITE" id="PS50853">
    <property type="entry name" value="FN3"/>
    <property type="match status" value="1"/>
</dbReference>
<keyword evidence="2" id="KW-0472">Membrane</keyword>
<feature type="non-terminal residue" evidence="4">
    <location>
        <position position="1"/>
    </location>
</feature>
<keyword evidence="2" id="KW-1133">Transmembrane helix</keyword>
<keyword evidence="2" id="KW-0812">Transmembrane</keyword>
<proteinExistence type="predicted"/>
<gene>
    <name evidence="4" type="primary">Ifnar1</name>
    <name evidence="4" type="ORF">GRUAME_R13583</name>
</gene>
<evidence type="ECO:0000256" key="1">
    <source>
        <dbReference type="SAM" id="MobiDB-lite"/>
    </source>
</evidence>
<dbReference type="Proteomes" id="UP000640762">
    <property type="component" value="Unassembled WGS sequence"/>
</dbReference>
<sequence length="507" mass="57819">FSYRLEGFETNDAEWKELPGCQNVTRTECDFSSAITEYYDRHHVRIRAERREEVSPWSSIFEMTPYFIAQIGPPGIELQSTNGVIKIKVSPPEANQVRKMWIAHVRFKYNLVIWENSSNAEFRSQSIFPTDIIDGLAPETTYCLKVQATLPLDFQEGLFSPTRCVKTTRKAVNDLFCATNVSVLALNMKFHLHWKNQYKQHVIYNVQYLLGYLKKLHDDYSMKWQNVPGCENITETQCNFSSIITSTAGFYYLRVQAVNEYKKSCLSNDVKVDPLIANEIGPPGVKLDISDVLLHIQITPPGGSESEVMREHYGLSYRVLYWKNSSNNEEEIKMKEIKQTIGTVSDLTPSTLYCVKVQAYSEAYNKSSHFSKEECIKTPGDKVLPLIILATFVTALIAVLLVATPVVFALYQAYNKIKYVFFPSCQPPLNIEGFGEQLFSSPYMSTTEEPIENCCIIETVITEEVNQIDFKDYKHSKQSSRDSGNYSNDDDTSGSKVSEETLEKEIV</sequence>
<dbReference type="AlphaFoldDB" id="A0A850U6M7"/>
<dbReference type="Gene3D" id="2.60.40.10">
    <property type="entry name" value="Immunoglobulins"/>
    <property type="match status" value="4"/>
</dbReference>
<dbReference type="GO" id="GO:0004905">
    <property type="term" value="F:type I interferon receptor activity"/>
    <property type="evidence" value="ECO:0007669"/>
    <property type="project" value="TreeGrafter"/>
</dbReference>
<protein>
    <submittedName>
        <fullName evidence="4">INAR1 protein</fullName>
    </submittedName>
</protein>
<accession>A0A850U6M7</accession>
<comment type="caution">
    <text evidence="4">The sequence shown here is derived from an EMBL/GenBank/DDBJ whole genome shotgun (WGS) entry which is preliminary data.</text>
</comment>
<keyword evidence="5" id="KW-1185">Reference proteome</keyword>
<dbReference type="CDD" id="cd00063">
    <property type="entry name" value="FN3"/>
    <property type="match status" value="1"/>
</dbReference>
<dbReference type="PANTHER" id="PTHR20859">
    <property type="entry name" value="INTERFERON/INTERLEUKIN RECEPTOR"/>
    <property type="match status" value="1"/>
</dbReference>
<dbReference type="EMBL" id="WEIX01012995">
    <property type="protein sequence ID" value="NWH25918.1"/>
    <property type="molecule type" value="Genomic_DNA"/>
</dbReference>
<feature type="domain" description="Fibronectin type-III" evidence="3">
    <location>
        <begin position="279"/>
        <end position="381"/>
    </location>
</feature>
<dbReference type="InterPro" id="IPR013783">
    <property type="entry name" value="Ig-like_fold"/>
</dbReference>
<reference evidence="4" key="1">
    <citation type="submission" date="2019-10" db="EMBL/GenBank/DDBJ databases">
        <title>Bird 10,000 Genomes (B10K) Project - Family phase.</title>
        <authorList>
            <person name="Zhang G."/>
        </authorList>
    </citation>
    <scope>NUCLEOTIDE SEQUENCE</scope>
    <source>
        <strain evidence="4">B10K-DU-012-65</strain>
        <tissue evidence="4">Muscle</tissue>
    </source>
</reference>
<dbReference type="FunFam" id="2.60.40.10:FF:000842">
    <property type="entry name" value="Interferon receptor 1 isoform 4"/>
    <property type="match status" value="2"/>
</dbReference>
<organism evidence="4 5">
    <name type="scientific">Grus americana</name>
    <name type="common">Whooping crane</name>
    <dbReference type="NCBI Taxonomy" id="9117"/>
    <lineage>
        <taxon>Eukaryota</taxon>
        <taxon>Metazoa</taxon>
        <taxon>Chordata</taxon>
        <taxon>Craniata</taxon>
        <taxon>Vertebrata</taxon>
        <taxon>Euteleostomi</taxon>
        <taxon>Archelosauria</taxon>
        <taxon>Archosauria</taxon>
        <taxon>Dinosauria</taxon>
        <taxon>Saurischia</taxon>
        <taxon>Theropoda</taxon>
        <taxon>Coelurosauria</taxon>
        <taxon>Aves</taxon>
        <taxon>Neognathae</taxon>
        <taxon>Neoaves</taxon>
        <taxon>Gruiformes</taxon>
        <taxon>Gruidae</taxon>
        <taxon>Grus</taxon>
    </lineage>
</organism>
<dbReference type="InterPro" id="IPR036116">
    <property type="entry name" value="FN3_sf"/>
</dbReference>
<dbReference type="InterPro" id="IPR050650">
    <property type="entry name" value="Type-II_Cytokine-TF_Rcpt"/>
</dbReference>
<dbReference type="InterPro" id="IPR015373">
    <property type="entry name" value="Interferon/interleukin_rcp_dom"/>
</dbReference>
<dbReference type="InterPro" id="IPR003961">
    <property type="entry name" value="FN3_dom"/>
</dbReference>
<dbReference type="GO" id="GO:0005886">
    <property type="term" value="C:plasma membrane"/>
    <property type="evidence" value="ECO:0007669"/>
    <property type="project" value="TreeGrafter"/>
</dbReference>
<name>A0A850U6M7_GRUAM</name>
<dbReference type="PANTHER" id="PTHR20859:SF54">
    <property type="entry name" value="INTERFERON ALPHA_BETA RECEPTOR 1"/>
    <property type="match status" value="1"/>
</dbReference>
<evidence type="ECO:0000313" key="5">
    <source>
        <dbReference type="Proteomes" id="UP000640762"/>
    </source>
</evidence>
<feature type="region of interest" description="Disordered" evidence="1">
    <location>
        <begin position="474"/>
        <end position="507"/>
    </location>
</feature>
<feature type="transmembrane region" description="Helical" evidence="2">
    <location>
        <begin position="383"/>
        <end position="411"/>
    </location>
</feature>
<evidence type="ECO:0000313" key="4">
    <source>
        <dbReference type="EMBL" id="NWH25918.1"/>
    </source>
</evidence>
<evidence type="ECO:0000259" key="3">
    <source>
        <dbReference type="PROSITE" id="PS50853"/>
    </source>
</evidence>
<dbReference type="Pfam" id="PF01108">
    <property type="entry name" value="Tissue_fac"/>
    <property type="match status" value="2"/>
</dbReference>